<dbReference type="InterPro" id="IPR055951">
    <property type="entry name" value="DUF7529"/>
</dbReference>
<keyword evidence="3" id="KW-1185">Reference proteome</keyword>
<reference evidence="3" key="1">
    <citation type="submission" date="2016-10" db="EMBL/GenBank/DDBJ databases">
        <authorList>
            <person name="Varghese N."/>
            <person name="Submissions S."/>
        </authorList>
    </citation>
    <scope>NUCLEOTIDE SEQUENCE [LARGE SCALE GENOMIC DNA]</scope>
    <source>
        <strain evidence="3">CGMCC 1.10329</strain>
    </source>
</reference>
<dbReference type="Pfam" id="PF24373">
    <property type="entry name" value="DUF7529"/>
    <property type="match status" value="1"/>
</dbReference>
<evidence type="ECO:0000313" key="3">
    <source>
        <dbReference type="Proteomes" id="UP000183769"/>
    </source>
</evidence>
<organism evidence="2 3">
    <name type="scientific">Halolamina pelagica</name>
    <dbReference type="NCBI Taxonomy" id="699431"/>
    <lineage>
        <taxon>Archaea</taxon>
        <taxon>Methanobacteriati</taxon>
        <taxon>Methanobacteriota</taxon>
        <taxon>Stenosarchaea group</taxon>
        <taxon>Halobacteria</taxon>
        <taxon>Halobacteriales</taxon>
        <taxon>Haloferacaceae</taxon>
    </lineage>
</organism>
<dbReference type="OrthoDB" id="236506at2157"/>
<sequence>MVRRTEETEERVDSRPSDSDKQGWIATLEELHALAEERRADGWTVLTTQAGDTAPVPPETGDTDRFGLVHVVPGDDADELTELLADGTIDEFEAYRRTVNATCFLITELRDTERRECVLVATAYDLGEADALASHAADVGHIYTRIRRLDGTPVAEIRHEAYEKLLPASTTE</sequence>
<dbReference type="RefSeq" id="WP_079990222.1">
    <property type="nucleotide sequence ID" value="NZ_FOXI01000021.1"/>
</dbReference>
<dbReference type="Proteomes" id="UP000183769">
    <property type="component" value="Unassembled WGS sequence"/>
</dbReference>
<feature type="region of interest" description="Disordered" evidence="1">
    <location>
        <begin position="1"/>
        <end position="22"/>
    </location>
</feature>
<protein>
    <submittedName>
        <fullName evidence="2">Uncharacterized protein</fullName>
    </submittedName>
</protein>
<evidence type="ECO:0000256" key="1">
    <source>
        <dbReference type="SAM" id="MobiDB-lite"/>
    </source>
</evidence>
<evidence type="ECO:0000313" key="2">
    <source>
        <dbReference type="EMBL" id="SFQ11822.1"/>
    </source>
</evidence>
<proteinExistence type="predicted"/>
<feature type="compositionally biased region" description="Basic and acidic residues" evidence="1">
    <location>
        <begin position="1"/>
        <end position="21"/>
    </location>
</feature>
<accession>A0A1I5VWF3</accession>
<gene>
    <name evidence="2" type="ORF">SAMN05216277_1215</name>
</gene>
<dbReference type="EMBL" id="FOXI01000021">
    <property type="protein sequence ID" value="SFQ11822.1"/>
    <property type="molecule type" value="Genomic_DNA"/>
</dbReference>
<name>A0A1I5VWF3_9EURY</name>
<dbReference type="AlphaFoldDB" id="A0A1I5VWF3"/>